<accession>A0A1H6FZG2</accession>
<dbReference type="Pfam" id="PF03641">
    <property type="entry name" value="Lysine_decarbox"/>
    <property type="match status" value="1"/>
</dbReference>
<evidence type="ECO:0000313" key="2">
    <source>
        <dbReference type="EMBL" id="SEH16187.1"/>
    </source>
</evidence>
<evidence type="ECO:0000256" key="1">
    <source>
        <dbReference type="RuleBase" id="RU363015"/>
    </source>
</evidence>
<dbReference type="EC" id="3.2.2.n1" evidence="1"/>
<sequence length="231" mass="25207">MLDDELLCAGWKGVDPERLARIVSELERGFAALAGVERGVSIFGSARTPADHPTYVLARETAACLGRAGFAVITGGGPGIMEAANRGARDTGALSIGLNIDLPYEQRLNDYVDLGLNFRYFFVRKLLFVRYAQAFVIFPGGFGTLDEMFEALTLMQTGRIRHFPLILVGSGRWAALLDWIRGDLVTNGLIGALDPDLIQVTEDPREVCSIVEAACRRQQQRYGGNGIADEL</sequence>
<keyword evidence="3" id="KW-1185">Reference proteome</keyword>
<proteinExistence type="inferred from homology"/>
<dbReference type="InterPro" id="IPR005269">
    <property type="entry name" value="LOG"/>
</dbReference>
<dbReference type="InterPro" id="IPR031100">
    <property type="entry name" value="LOG_fam"/>
</dbReference>
<dbReference type="SUPFAM" id="SSF102405">
    <property type="entry name" value="MCP/YpsA-like"/>
    <property type="match status" value="1"/>
</dbReference>
<keyword evidence="1" id="KW-0203">Cytokinin biosynthesis</keyword>
<protein>
    <recommendedName>
        <fullName evidence="1">Cytokinin riboside 5'-monophosphate phosphoribohydrolase</fullName>
        <ecNumber evidence="1">3.2.2.n1</ecNumber>
    </recommendedName>
</protein>
<reference evidence="3" key="1">
    <citation type="submission" date="2016-10" db="EMBL/GenBank/DDBJ databases">
        <authorList>
            <person name="Varghese N."/>
            <person name="Submissions S."/>
        </authorList>
    </citation>
    <scope>NUCLEOTIDE SEQUENCE [LARGE SCALE GENOMIC DNA]</scope>
    <source>
        <strain evidence="3">ATCC 35263</strain>
    </source>
</reference>
<comment type="catalytic activity">
    <reaction evidence="1">
        <text>9-ribosyl-trans-zeatin 5'-phosphate + H2O = trans-zeatin + D-ribose 5-phosphate</text>
        <dbReference type="Rhea" id="RHEA:48564"/>
        <dbReference type="ChEBI" id="CHEBI:15377"/>
        <dbReference type="ChEBI" id="CHEBI:16522"/>
        <dbReference type="ChEBI" id="CHEBI:78346"/>
        <dbReference type="ChEBI" id="CHEBI:87947"/>
        <dbReference type="EC" id="3.2.2.n1"/>
    </reaction>
</comment>
<dbReference type="OrthoDB" id="9801098at2"/>
<evidence type="ECO:0000313" key="3">
    <source>
        <dbReference type="Proteomes" id="UP000222056"/>
    </source>
</evidence>
<dbReference type="InterPro" id="IPR052341">
    <property type="entry name" value="LOG_family_nucleotidases"/>
</dbReference>
<dbReference type="EMBL" id="FNWJ01000003">
    <property type="protein sequence ID" value="SEH16187.1"/>
    <property type="molecule type" value="Genomic_DNA"/>
</dbReference>
<dbReference type="Proteomes" id="UP000222056">
    <property type="component" value="Unassembled WGS sequence"/>
</dbReference>
<name>A0A1H6FZG2_THEAL</name>
<gene>
    <name evidence="2" type="ORF">SAMN02745716_2107</name>
</gene>
<organism evidence="2 3">
    <name type="scientific">Thermoleophilum album</name>
    <dbReference type="NCBI Taxonomy" id="29539"/>
    <lineage>
        <taxon>Bacteria</taxon>
        <taxon>Bacillati</taxon>
        <taxon>Actinomycetota</taxon>
        <taxon>Thermoleophilia</taxon>
        <taxon>Thermoleophilales</taxon>
        <taxon>Thermoleophilaceae</taxon>
        <taxon>Thermoleophilum</taxon>
    </lineage>
</organism>
<dbReference type="PANTHER" id="PTHR43393">
    <property type="entry name" value="CYTOKININ RIBOSIDE 5'-MONOPHOSPHATE PHOSPHORIBOHYDROLASE"/>
    <property type="match status" value="1"/>
</dbReference>
<dbReference type="GO" id="GO:0102682">
    <property type="term" value="F:cytokinin riboside 5'-monophosphate phosphoribohydrolase activity"/>
    <property type="evidence" value="ECO:0007669"/>
    <property type="project" value="RHEA"/>
</dbReference>
<keyword evidence="1" id="KW-0378">Hydrolase</keyword>
<dbReference type="PANTHER" id="PTHR43393:SF2">
    <property type="entry name" value="CYTOKININ RIBOSIDE 5'-MONOPHOSPHATE PHOSPHORIBOHYDROLASE"/>
    <property type="match status" value="1"/>
</dbReference>
<dbReference type="GO" id="GO:0005829">
    <property type="term" value="C:cytosol"/>
    <property type="evidence" value="ECO:0007669"/>
    <property type="project" value="TreeGrafter"/>
</dbReference>
<dbReference type="NCBIfam" id="TIGR00730">
    <property type="entry name" value="Rossman fold protein, TIGR00730 family"/>
    <property type="match status" value="1"/>
</dbReference>
<dbReference type="STRING" id="29539.SAMN02745716_2107"/>
<comment type="similarity">
    <text evidence="1">Belongs to the LOG family.</text>
</comment>
<dbReference type="GO" id="GO:0009691">
    <property type="term" value="P:cytokinin biosynthetic process"/>
    <property type="evidence" value="ECO:0007669"/>
    <property type="project" value="UniProtKB-UniRule"/>
</dbReference>
<comment type="catalytic activity">
    <reaction evidence="1">
        <text>N(6)-(dimethylallyl)adenosine 5'-phosphate + H2O = N(6)-dimethylallyladenine + D-ribose 5-phosphate</text>
        <dbReference type="Rhea" id="RHEA:48560"/>
        <dbReference type="ChEBI" id="CHEBI:15377"/>
        <dbReference type="ChEBI" id="CHEBI:17660"/>
        <dbReference type="ChEBI" id="CHEBI:57526"/>
        <dbReference type="ChEBI" id="CHEBI:78346"/>
        <dbReference type="EC" id="3.2.2.n1"/>
    </reaction>
</comment>
<dbReference type="AlphaFoldDB" id="A0A1H6FZG2"/>
<dbReference type="Gene3D" id="3.40.50.450">
    <property type="match status" value="1"/>
</dbReference>